<dbReference type="InterPro" id="IPR001179">
    <property type="entry name" value="PPIase_FKBP_dom"/>
</dbReference>
<proteinExistence type="inferred from homology"/>
<evidence type="ECO:0000256" key="3">
    <source>
        <dbReference type="ARBA" id="ARBA00023110"/>
    </source>
</evidence>
<dbReference type="Gene3D" id="3.10.50.40">
    <property type="match status" value="1"/>
</dbReference>
<feature type="domain" description="PPIase FKBP-type" evidence="8">
    <location>
        <begin position="111"/>
        <end position="208"/>
    </location>
</feature>
<evidence type="ECO:0000256" key="2">
    <source>
        <dbReference type="ARBA" id="ARBA00006577"/>
    </source>
</evidence>
<dbReference type="PANTHER" id="PTHR43811">
    <property type="entry name" value="FKBP-TYPE PEPTIDYL-PROLYL CIS-TRANS ISOMERASE FKPA"/>
    <property type="match status" value="1"/>
</dbReference>
<evidence type="ECO:0000313" key="9">
    <source>
        <dbReference type="EMBL" id="PVX53509.1"/>
    </source>
</evidence>
<feature type="signal peptide" evidence="7">
    <location>
        <begin position="1"/>
        <end position="33"/>
    </location>
</feature>
<organism evidence="9 10">
    <name type="scientific">Hallella colorans</name>
    <dbReference type="NCBI Taxonomy" id="1703337"/>
    <lineage>
        <taxon>Bacteria</taxon>
        <taxon>Pseudomonadati</taxon>
        <taxon>Bacteroidota</taxon>
        <taxon>Bacteroidia</taxon>
        <taxon>Bacteroidales</taxon>
        <taxon>Prevotellaceae</taxon>
        <taxon>Hallella</taxon>
    </lineage>
</organism>
<evidence type="ECO:0000259" key="8">
    <source>
        <dbReference type="PROSITE" id="PS50059"/>
    </source>
</evidence>
<comment type="caution">
    <text evidence="9">The sequence shown here is derived from an EMBL/GenBank/DDBJ whole genome shotgun (WGS) entry which is preliminary data.</text>
</comment>
<dbReference type="GO" id="GO:0003755">
    <property type="term" value="F:peptidyl-prolyl cis-trans isomerase activity"/>
    <property type="evidence" value="ECO:0007669"/>
    <property type="project" value="UniProtKB-UniRule"/>
</dbReference>
<feature type="chain" id="PRO_5015589336" description="Peptidyl-prolyl cis-trans isomerase" evidence="7">
    <location>
        <begin position="34"/>
        <end position="226"/>
    </location>
</feature>
<dbReference type="EC" id="5.2.1.8" evidence="6"/>
<evidence type="ECO:0000256" key="4">
    <source>
        <dbReference type="ARBA" id="ARBA00023235"/>
    </source>
</evidence>
<dbReference type="EMBL" id="QENY01000011">
    <property type="protein sequence ID" value="PVX53509.1"/>
    <property type="molecule type" value="Genomic_DNA"/>
</dbReference>
<accession>A0A2U0U7C7</accession>
<dbReference type="OrthoDB" id="9814548at2"/>
<name>A0A2U0U7C7_9BACT</name>
<evidence type="ECO:0000256" key="7">
    <source>
        <dbReference type="SAM" id="SignalP"/>
    </source>
</evidence>
<keyword evidence="7" id="KW-0732">Signal</keyword>
<keyword evidence="3 5" id="KW-0697">Rotamase</keyword>
<evidence type="ECO:0000313" key="10">
    <source>
        <dbReference type="Proteomes" id="UP000245870"/>
    </source>
</evidence>
<gene>
    <name evidence="9" type="ORF">C7379_11122</name>
</gene>
<sequence>MSRIQNIITNSAARIRSWAVASTLTFASLLLFASCAENADKEDEFPHWQETNLKEWNRVYAQAKERAAAGDPAWKVIRSWNYEETQHGDNTQYIVAHVLKEGTGAGCPLYTDSVRVHYAGRLLPSASYPKGYEFDSSWKHANSMDMAVPAKFAVSALKEGFATALQHMHVGDEWEVYMPWTLAYGAEGSGTIPAYSMLIFNIKLVSYYRPGTPVPDFKAKRGWLVE</sequence>
<keyword evidence="10" id="KW-1185">Reference proteome</keyword>
<protein>
    <recommendedName>
        <fullName evidence="6">Peptidyl-prolyl cis-trans isomerase</fullName>
        <ecNumber evidence="6">5.2.1.8</ecNumber>
    </recommendedName>
</protein>
<dbReference type="Pfam" id="PF00254">
    <property type="entry name" value="FKBP_C"/>
    <property type="match status" value="1"/>
</dbReference>
<comment type="catalytic activity">
    <reaction evidence="1 5 6">
        <text>[protein]-peptidylproline (omega=180) = [protein]-peptidylproline (omega=0)</text>
        <dbReference type="Rhea" id="RHEA:16237"/>
        <dbReference type="Rhea" id="RHEA-COMP:10747"/>
        <dbReference type="Rhea" id="RHEA-COMP:10748"/>
        <dbReference type="ChEBI" id="CHEBI:83833"/>
        <dbReference type="ChEBI" id="CHEBI:83834"/>
        <dbReference type="EC" id="5.2.1.8"/>
    </reaction>
</comment>
<dbReference type="AlphaFoldDB" id="A0A2U0U7C7"/>
<evidence type="ECO:0000256" key="1">
    <source>
        <dbReference type="ARBA" id="ARBA00000971"/>
    </source>
</evidence>
<evidence type="ECO:0000256" key="6">
    <source>
        <dbReference type="RuleBase" id="RU003915"/>
    </source>
</evidence>
<keyword evidence="4 5" id="KW-0413">Isomerase</keyword>
<dbReference type="PROSITE" id="PS51257">
    <property type="entry name" value="PROKAR_LIPOPROTEIN"/>
    <property type="match status" value="1"/>
</dbReference>
<dbReference type="PROSITE" id="PS50059">
    <property type="entry name" value="FKBP_PPIASE"/>
    <property type="match status" value="1"/>
</dbReference>
<dbReference type="InterPro" id="IPR046357">
    <property type="entry name" value="PPIase_dom_sf"/>
</dbReference>
<dbReference type="PANTHER" id="PTHR43811:SF19">
    <property type="entry name" value="39 KDA FK506-BINDING NUCLEAR PROTEIN"/>
    <property type="match status" value="1"/>
</dbReference>
<dbReference type="Proteomes" id="UP000245870">
    <property type="component" value="Unassembled WGS sequence"/>
</dbReference>
<dbReference type="SUPFAM" id="SSF54534">
    <property type="entry name" value="FKBP-like"/>
    <property type="match status" value="1"/>
</dbReference>
<reference evidence="9 10" key="1">
    <citation type="submission" date="2018-05" db="EMBL/GenBank/DDBJ databases">
        <title>Genomic Encyclopedia of Type Strains, Phase IV (KMG-IV): sequencing the most valuable type-strain genomes for metagenomic binning, comparative biology and taxonomic classification.</title>
        <authorList>
            <person name="Goeker M."/>
        </authorList>
    </citation>
    <scope>NUCLEOTIDE SEQUENCE [LARGE SCALE GENOMIC DNA]</scope>
    <source>
        <strain evidence="9 10">DSM 100333</strain>
    </source>
</reference>
<dbReference type="RefSeq" id="WP_116616596.1">
    <property type="nucleotide sequence ID" value="NZ_QENY01000011.1"/>
</dbReference>
<comment type="similarity">
    <text evidence="2 6">Belongs to the FKBP-type PPIase family.</text>
</comment>
<evidence type="ECO:0000256" key="5">
    <source>
        <dbReference type="PROSITE-ProRule" id="PRU00277"/>
    </source>
</evidence>